<dbReference type="CDD" id="cd00555">
    <property type="entry name" value="Maf"/>
    <property type="match status" value="1"/>
</dbReference>
<accession>A0A975SKE8</accession>
<dbReference type="HAMAP" id="MF_00528">
    <property type="entry name" value="Maf"/>
    <property type="match status" value="1"/>
</dbReference>
<evidence type="ECO:0000313" key="3">
    <source>
        <dbReference type="EMBL" id="QWT47976.1"/>
    </source>
</evidence>
<comment type="caution">
    <text evidence="2">Lacks conserved residue(s) required for the propagation of feature annotation.</text>
</comment>
<dbReference type="GO" id="GO:0047429">
    <property type="term" value="F:nucleoside triphosphate diphosphatase activity"/>
    <property type="evidence" value="ECO:0007669"/>
    <property type="project" value="UniProtKB-EC"/>
</dbReference>
<dbReference type="PANTHER" id="PTHR43213">
    <property type="entry name" value="BIFUNCTIONAL DTTP/UTP PYROPHOSPHATASE/METHYLTRANSFERASE PROTEIN-RELATED"/>
    <property type="match status" value="1"/>
</dbReference>
<evidence type="ECO:0000256" key="2">
    <source>
        <dbReference type="HAMAP-Rule" id="MF_00528"/>
    </source>
</evidence>
<dbReference type="InterPro" id="IPR003697">
    <property type="entry name" value="Maf-like"/>
</dbReference>
<feature type="active site" description="Proton acceptor" evidence="2">
    <location>
        <position position="87"/>
    </location>
</feature>
<dbReference type="Pfam" id="PF02545">
    <property type="entry name" value="Maf"/>
    <property type="match status" value="1"/>
</dbReference>
<feature type="site" description="Important for substrate specificity" evidence="2">
    <location>
        <position position="88"/>
    </location>
</feature>
<comment type="catalytic activity">
    <reaction evidence="2">
        <text>dTTP + H2O = dTMP + diphosphate + H(+)</text>
        <dbReference type="Rhea" id="RHEA:28534"/>
        <dbReference type="ChEBI" id="CHEBI:15377"/>
        <dbReference type="ChEBI" id="CHEBI:15378"/>
        <dbReference type="ChEBI" id="CHEBI:33019"/>
        <dbReference type="ChEBI" id="CHEBI:37568"/>
        <dbReference type="ChEBI" id="CHEBI:63528"/>
        <dbReference type="EC" id="3.6.1.9"/>
    </reaction>
</comment>
<comment type="subcellular location">
    <subcellularLocation>
        <location evidence="2">Cytoplasm</location>
    </subcellularLocation>
</comment>
<dbReference type="EC" id="3.6.1.9" evidence="2"/>
<dbReference type="GO" id="GO:0009117">
    <property type="term" value="P:nucleotide metabolic process"/>
    <property type="evidence" value="ECO:0007669"/>
    <property type="project" value="UniProtKB-KW"/>
</dbReference>
<reference evidence="3" key="1">
    <citation type="submission" date="2020-11" db="EMBL/GenBank/DDBJ databases">
        <title>Azospira inquinata sp. nov.</title>
        <authorList>
            <person name="Moe W.M."/>
            <person name="Mikes M.C."/>
        </authorList>
    </citation>
    <scope>NUCLEOTIDE SEQUENCE</scope>
    <source>
        <strain evidence="3">Azo-3</strain>
    </source>
</reference>
<proteinExistence type="inferred from homology"/>
<keyword evidence="1 2" id="KW-0378">Hydrolase</keyword>
<comment type="catalytic activity">
    <reaction evidence="2">
        <text>UTP + H2O = UMP + diphosphate + H(+)</text>
        <dbReference type="Rhea" id="RHEA:29395"/>
        <dbReference type="ChEBI" id="CHEBI:15377"/>
        <dbReference type="ChEBI" id="CHEBI:15378"/>
        <dbReference type="ChEBI" id="CHEBI:33019"/>
        <dbReference type="ChEBI" id="CHEBI:46398"/>
        <dbReference type="ChEBI" id="CHEBI:57865"/>
        <dbReference type="EC" id="3.6.1.9"/>
    </reaction>
</comment>
<dbReference type="PIRSF" id="PIRSF006305">
    <property type="entry name" value="Maf"/>
    <property type="match status" value="1"/>
</dbReference>
<keyword evidence="2" id="KW-0963">Cytoplasm</keyword>
<keyword evidence="4" id="KW-1185">Reference proteome</keyword>
<comment type="similarity">
    <text evidence="2">Belongs to the Maf family. YhdE subfamily.</text>
</comment>
<dbReference type="EMBL" id="CP064782">
    <property type="protein sequence ID" value="QWT47976.1"/>
    <property type="molecule type" value="Genomic_DNA"/>
</dbReference>
<comment type="cofactor">
    <cofactor evidence="2">
        <name>a divalent metal cation</name>
        <dbReference type="ChEBI" id="CHEBI:60240"/>
    </cofactor>
</comment>
<dbReference type="RefSeq" id="WP_216129912.1">
    <property type="nucleotide sequence ID" value="NZ_CP064782.1"/>
</dbReference>
<sequence length="206" mass="22588">MTIPLPPRIYLASHSPRRRELLTQIGVLFDSLISRGSPRQDPEVDETPFPGEDPVAYVQRVTLAKAEHGVRLMTMRHLIAQPVLAADTTVAVDGQILGKPKDGADAERMLKLLSGSSHRVLTALALVWNDQTRSTLSETMVHFRPLEPGEIARYIASGEPMDKAGAYGIQGRAGLFVRRLEGSYSGVMGLPLFETGELLRECGYPL</sequence>
<keyword evidence="2" id="KW-0546">Nucleotide metabolism</keyword>
<dbReference type="AlphaFoldDB" id="A0A975SKE8"/>
<dbReference type="PANTHER" id="PTHR43213:SF5">
    <property type="entry name" value="BIFUNCTIONAL DTTP_UTP PYROPHOSPHATASE_METHYLTRANSFERASE PROTEIN-RELATED"/>
    <property type="match status" value="1"/>
</dbReference>
<gene>
    <name evidence="3" type="primary">maf</name>
    <name evidence="3" type="ORF">Azoinq_08815</name>
</gene>
<dbReference type="NCBIfam" id="TIGR00172">
    <property type="entry name" value="maf"/>
    <property type="match status" value="1"/>
</dbReference>
<name>A0A975SKE8_9RHOO</name>
<feature type="site" description="Important for substrate specificity" evidence="2">
    <location>
        <position position="17"/>
    </location>
</feature>
<comment type="function">
    <text evidence="2">Nucleoside triphosphate pyrophosphatase that hydrolyzes dTTP and UTP. May have a dual role in cell division arrest and in preventing the incorporation of modified nucleotides into cellular nucleic acids.</text>
</comment>
<organism evidence="3 4">
    <name type="scientific">Azospira inquinata</name>
    <dbReference type="NCBI Taxonomy" id="2785627"/>
    <lineage>
        <taxon>Bacteria</taxon>
        <taxon>Pseudomonadati</taxon>
        <taxon>Pseudomonadota</taxon>
        <taxon>Betaproteobacteria</taxon>
        <taxon>Rhodocyclales</taxon>
        <taxon>Rhodocyclaceae</taxon>
        <taxon>Azospira</taxon>
    </lineage>
</organism>
<dbReference type="GO" id="GO:0005737">
    <property type="term" value="C:cytoplasm"/>
    <property type="evidence" value="ECO:0007669"/>
    <property type="project" value="UniProtKB-SubCell"/>
</dbReference>
<feature type="site" description="Important for substrate specificity" evidence="2">
    <location>
        <position position="170"/>
    </location>
</feature>
<dbReference type="Proteomes" id="UP000683428">
    <property type="component" value="Chromosome"/>
</dbReference>
<evidence type="ECO:0000313" key="4">
    <source>
        <dbReference type="Proteomes" id="UP000683428"/>
    </source>
</evidence>
<dbReference type="KEGG" id="aiq:Azoinq_08815"/>
<evidence type="ECO:0000256" key="1">
    <source>
        <dbReference type="ARBA" id="ARBA00022801"/>
    </source>
</evidence>
<protein>
    <recommendedName>
        <fullName evidence="2">dTTP/UTP pyrophosphatase</fullName>
        <shortName evidence="2">dTTPase/UTPase</shortName>
        <ecNumber evidence="2">3.6.1.9</ecNumber>
    </recommendedName>
    <alternativeName>
        <fullName evidence="2">Nucleoside triphosphate pyrophosphatase</fullName>
    </alternativeName>
    <alternativeName>
        <fullName evidence="2">Nucleotide pyrophosphatase</fullName>
        <shortName evidence="2">Nucleotide PPase</shortName>
    </alternativeName>
</protein>